<organism evidence="2 3">
    <name type="scientific">Chitinophaga lutea</name>
    <dbReference type="NCBI Taxonomy" id="2488634"/>
    <lineage>
        <taxon>Bacteria</taxon>
        <taxon>Pseudomonadati</taxon>
        <taxon>Bacteroidota</taxon>
        <taxon>Chitinophagia</taxon>
        <taxon>Chitinophagales</taxon>
        <taxon>Chitinophagaceae</taxon>
        <taxon>Chitinophaga</taxon>
    </lineage>
</organism>
<dbReference type="AlphaFoldDB" id="A0A3N4PTC2"/>
<proteinExistence type="predicted"/>
<gene>
    <name evidence="2" type="ORF">EGT74_00555</name>
</gene>
<dbReference type="OrthoDB" id="643300at2"/>
<keyword evidence="3" id="KW-1185">Reference proteome</keyword>
<dbReference type="InterPro" id="IPR046532">
    <property type="entry name" value="DUF6597"/>
</dbReference>
<evidence type="ECO:0000313" key="2">
    <source>
        <dbReference type="EMBL" id="RPE12083.1"/>
    </source>
</evidence>
<dbReference type="Gene3D" id="1.10.10.60">
    <property type="entry name" value="Homeodomain-like"/>
    <property type="match status" value="1"/>
</dbReference>
<feature type="domain" description="DUF6597" evidence="1">
    <location>
        <begin position="6"/>
        <end position="110"/>
    </location>
</feature>
<protein>
    <submittedName>
        <fullName evidence="2">AraC family transcriptional regulator</fullName>
    </submittedName>
</protein>
<evidence type="ECO:0000313" key="3">
    <source>
        <dbReference type="Proteomes" id="UP000278351"/>
    </source>
</evidence>
<sequence length="217" mass="24477">MNTYILHPKETLHPFVQQYIVLENITSAADITGKKLFTAGKQYLVFIQQGGLSFKPADHAAFELPEVAVTGPFTCRVDARVTGPMNAVIVQLNAYASHRLMGISMESVTNYFRDLGKMDARWKQTADQLRVAMALDAVAIQQVLDNALESLLPCQTTALRQVDEIVDYLAEQKGQVAMLDLALRFKTSRHTLERQFMEVTGLTPQLYNRILRKQRYA</sequence>
<reference evidence="2 3" key="1">
    <citation type="submission" date="2018-11" db="EMBL/GenBank/DDBJ databases">
        <title>Chitinophaga lutea sp.nov., isolate from arsenic contaminated soil.</title>
        <authorList>
            <person name="Zong Y."/>
        </authorList>
    </citation>
    <scope>NUCLEOTIDE SEQUENCE [LARGE SCALE GENOMIC DNA]</scope>
    <source>
        <strain evidence="2 3">ZY74</strain>
    </source>
</reference>
<dbReference type="RefSeq" id="WP_123844496.1">
    <property type="nucleotide sequence ID" value="NZ_RPDH01000001.1"/>
</dbReference>
<evidence type="ECO:0000259" key="1">
    <source>
        <dbReference type="Pfam" id="PF20240"/>
    </source>
</evidence>
<dbReference type="EMBL" id="RPDH01000001">
    <property type="protein sequence ID" value="RPE12083.1"/>
    <property type="molecule type" value="Genomic_DNA"/>
</dbReference>
<dbReference type="Pfam" id="PF20240">
    <property type="entry name" value="DUF6597"/>
    <property type="match status" value="1"/>
</dbReference>
<name>A0A3N4PTC2_9BACT</name>
<accession>A0A3N4PTC2</accession>
<comment type="caution">
    <text evidence="2">The sequence shown here is derived from an EMBL/GenBank/DDBJ whole genome shotgun (WGS) entry which is preliminary data.</text>
</comment>
<dbReference type="Proteomes" id="UP000278351">
    <property type="component" value="Unassembled WGS sequence"/>
</dbReference>